<keyword evidence="4" id="KW-1185">Reference proteome</keyword>
<dbReference type="InParanoid" id="Q23Q51"/>
<keyword evidence="2" id="KW-0472">Membrane</keyword>
<dbReference type="GeneID" id="7843453"/>
<dbReference type="KEGG" id="tet:TTHERM_00582390"/>
<protein>
    <submittedName>
        <fullName evidence="3">AMP-binding enzyme family protein</fullName>
    </submittedName>
</protein>
<sequence>MKEQLGYGPYGIINLEIDQIYSQISIQYPTIPSILALVNSVFNLLVILGFFLKIISQCSLKEDFFMILIKNVYQDIYQQILQLNNLKQSNSILSQQTKSFINNETQKIQDTQLENQKMKEKEKDQNSQKIDDQKLAQNQVIKQQENSILDQDQQIFISFVQKSESEIESSKEKAKFKIQNVGPKLSYSNQLKQKDDNQSLILSKDFFEERNDGQVNIILNNQNQPKQELNKIQNISPIIPQQPIKQKHQDNIIKKLIFGFRCKDLKSQGLGKQRKKKIEEQLIKDLDILQFYKDIIFLKKAIMMLLTQDQLASINFIGCSSYLLDQKQSFLEIQTGKLSHFEQQFSIINSEDLQSQYFQKFLRKCYDTDNINEIDSRILNSISKSQIN</sequence>
<proteinExistence type="predicted"/>
<gene>
    <name evidence="3" type="ORF">TTHERM_00582390</name>
</gene>
<dbReference type="Proteomes" id="UP000009168">
    <property type="component" value="Unassembled WGS sequence"/>
</dbReference>
<organism evidence="3 4">
    <name type="scientific">Tetrahymena thermophila (strain SB210)</name>
    <dbReference type="NCBI Taxonomy" id="312017"/>
    <lineage>
        <taxon>Eukaryota</taxon>
        <taxon>Sar</taxon>
        <taxon>Alveolata</taxon>
        <taxon>Ciliophora</taxon>
        <taxon>Intramacronucleata</taxon>
        <taxon>Oligohymenophorea</taxon>
        <taxon>Hymenostomatida</taxon>
        <taxon>Tetrahymenina</taxon>
        <taxon>Tetrahymenidae</taxon>
        <taxon>Tetrahymena</taxon>
    </lineage>
</organism>
<evidence type="ECO:0000256" key="1">
    <source>
        <dbReference type="SAM" id="Coils"/>
    </source>
</evidence>
<reference evidence="4" key="1">
    <citation type="journal article" date="2006" name="PLoS Biol.">
        <title>Macronuclear genome sequence of the ciliate Tetrahymena thermophila, a model eukaryote.</title>
        <authorList>
            <person name="Eisen J.A."/>
            <person name="Coyne R.S."/>
            <person name="Wu M."/>
            <person name="Wu D."/>
            <person name="Thiagarajan M."/>
            <person name="Wortman J.R."/>
            <person name="Badger J.H."/>
            <person name="Ren Q."/>
            <person name="Amedeo P."/>
            <person name="Jones K.M."/>
            <person name="Tallon L.J."/>
            <person name="Delcher A.L."/>
            <person name="Salzberg S.L."/>
            <person name="Silva J.C."/>
            <person name="Haas B.J."/>
            <person name="Majoros W.H."/>
            <person name="Farzad M."/>
            <person name="Carlton J.M."/>
            <person name="Smith R.K. Jr."/>
            <person name="Garg J."/>
            <person name="Pearlman R.E."/>
            <person name="Karrer K.M."/>
            <person name="Sun L."/>
            <person name="Manning G."/>
            <person name="Elde N.C."/>
            <person name="Turkewitz A.P."/>
            <person name="Asai D.J."/>
            <person name="Wilkes D.E."/>
            <person name="Wang Y."/>
            <person name="Cai H."/>
            <person name="Collins K."/>
            <person name="Stewart B.A."/>
            <person name="Lee S.R."/>
            <person name="Wilamowska K."/>
            <person name="Weinberg Z."/>
            <person name="Ruzzo W.L."/>
            <person name="Wloga D."/>
            <person name="Gaertig J."/>
            <person name="Frankel J."/>
            <person name="Tsao C.-C."/>
            <person name="Gorovsky M.A."/>
            <person name="Keeling P.J."/>
            <person name="Waller R.F."/>
            <person name="Patron N.J."/>
            <person name="Cherry J.M."/>
            <person name="Stover N.A."/>
            <person name="Krieger C.J."/>
            <person name="del Toro C."/>
            <person name="Ryder H.F."/>
            <person name="Williamson S.C."/>
            <person name="Barbeau R.A."/>
            <person name="Hamilton E.P."/>
            <person name="Orias E."/>
        </authorList>
    </citation>
    <scope>NUCLEOTIDE SEQUENCE [LARGE SCALE GENOMIC DNA]</scope>
    <source>
        <strain evidence="4">SB210</strain>
    </source>
</reference>
<keyword evidence="2" id="KW-0812">Transmembrane</keyword>
<dbReference type="HOGENOM" id="CLU_013044_0_0_1"/>
<dbReference type="RefSeq" id="XP_001018978.2">
    <property type="nucleotide sequence ID" value="XM_001018978.2"/>
</dbReference>
<feature type="transmembrane region" description="Helical" evidence="2">
    <location>
        <begin position="31"/>
        <end position="52"/>
    </location>
</feature>
<evidence type="ECO:0000313" key="3">
    <source>
        <dbReference type="EMBL" id="EAR98733.2"/>
    </source>
</evidence>
<feature type="coiled-coil region" evidence="1">
    <location>
        <begin position="101"/>
        <end position="128"/>
    </location>
</feature>
<evidence type="ECO:0000256" key="2">
    <source>
        <dbReference type="SAM" id="Phobius"/>
    </source>
</evidence>
<accession>Q23Q51</accession>
<keyword evidence="2" id="KW-1133">Transmembrane helix</keyword>
<name>Q23Q51_TETTS</name>
<keyword evidence="1" id="KW-0175">Coiled coil</keyword>
<dbReference type="AlphaFoldDB" id="Q23Q51"/>
<dbReference type="EMBL" id="GG662649">
    <property type="protein sequence ID" value="EAR98733.2"/>
    <property type="molecule type" value="Genomic_DNA"/>
</dbReference>
<evidence type="ECO:0000313" key="4">
    <source>
        <dbReference type="Proteomes" id="UP000009168"/>
    </source>
</evidence>